<accession>A0A1G9R5V6</accession>
<name>A0A1G9R5V6_9SPHI</name>
<dbReference type="AlphaFoldDB" id="A0A1G9R5V6"/>
<evidence type="ECO:0008006" key="3">
    <source>
        <dbReference type="Google" id="ProtNLM"/>
    </source>
</evidence>
<dbReference type="Proteomes" id="UP000183200">
    <property type="component" value="Unassembled WGS sequence"/>
</dbReference>
<dbReference type="EMBL" id="FNGY01000003">
    <property type="protein sequence ID" value="SDM18217.1"/>
    <property type="molecule type" value="Genomic_DNA"/>
</dbReference>
<evidence type="ECO:0000313" key="2">
    <source>
        <dbReference type="Proteomes" id="UP000183200"/>
    </source>
</evidence>
<dbReference type="OrthoDB" id="1093345at2"/>
<proteinExistence type="predicted"/>
<organism evidence="1 2">
    <name type="scientific">Pedobacter steynii</name>
    <dbReference type="NCBI Taxonomy" id="430522"/>
    <lineage>
        <taxon>Bacteria</taxon>
        <taxon>Pseudomonadati</taxon>
        <taxon>Bacteroidota</taxon>
        <taxon>Sphingobacteriia</taxon>
        <taxon>Sphingobacteriales</taxon>
        <taxon>Sphingobacteriaceae</taxon>
        <taxon>Pedobacter</taxon>
    </lineage>
</organism>
<dbReference type="STRING" id="430522.BFS30_01030"/>
<reference evidence="2" key="1">
    <citation type="submission" date="2016-10" db="EMBL/GenBank/DDBJ databases">
        <authorList>
            <person name="Varghese N."/>
            <person name="Submissions S."/>
        </authorList>
    </citation>
    <scope>NUCLEOTIDE SEQUENCE [LARGE SCALE GENOMIC DNA]</scope>
    <source>
        <strain evidence="2">DSM 19110</strain>
    </source>
</reference>
<dbReference type="RefSeq" id="WP_143010388.1">
    <property type="nucleotide sequence ID" value="NZ_FNGY01000003.1"/>
</dbReference>
<gene>
    <name evidence="1" type="ORF">SAMN05421820_103122</name>
</gene>
<sequence>MKKILVSIIVLLTAIVTMAYLYFSKLNKQHAPSDLSLYAAVNQSGFVFSFENDKSILDIFKGQNNFEEIIGEDKAKQMQSLKTFLLSSPGINKLIHKQTVYLSFLAGTGKEINYLLSTQSGTEVSKRQLFQSMKSGNILLDSTGNTTKITLPDSSIFYLGVKDHLILLSNTPQPVKEILSKTFDKKDDNFVAYIKSGSRFSKNSLAQLYLNFNRIPAILKAVVPGKLTGEAAVLDHQDAFASFSYNFSKERVLFTGTTHLNDPHSYYQLFSETPPQKITINTILPEQTANYSIYAVDSYANWRKKLEPWFAYRKEDKKRAKLIEDINLKYHLNLEALFPKYFKNQFLNFQLGSREKLAAIDLTNGDKLNQLLLDLSDNYSDEIKQFKEADLLYTYFGMPFKAYKKPYYVIIDNYLVFSNYAAPIQTFLDDYRSNKLLVNTHAYTNVNNQLPNNSNLNFYVDHRNSADLLTKNIYLPYLKHLQSEKGLKEYEAFVYQLSGDNGTFQSNILLSKPLVIEKEF</sequence>
<protein>
    <recommendedName>
        <fullName evidence="3">DUF3352 domain-containing protein</fullName>
    </recommendedName>
</protein>
<evidence type="ECO:0000313" key="1">
    <source>
        <dbReference type="EMBL" id="SDM18217.1"/>
    </source>
</evidence>
<keyword evidence="2" id="KW-1185">Reference proteome</keyword>